<feature type="compositionally biased region" description="Polar residues" evidence="1">
    <location>
        <begin position="111"/>
        <end position="124"/>
    </location>
</feature>
<evidence type="ECO:0000256" key="1">
    <source>
        <dbReference type="SAM" id="MobiDB-lite"/>
    </source>
</evidence>
<dbReference type="Proteomes" id="UP000251960">
    <property type="component" value="Chromosome 2"/>
</dbReference>
<organism evidence="2">
    <name type="scientific">Zea mays</name>
    <name type="common">Maize</name>
    <dbReference type="NCBI Taxonomy" id="4577"/>
    <lineage>
        <taxon>Eukaryota</taxon>
        <taxon>Viridiplantae</taxon>
        <taxon>Streptophyta</taxon>
        <taxon>Embryophyta</taxon>
        <taxon>Tracheophyta</taxon>
        <taxon>Spermatophyta</taxon>
        <taxon>Magnoliopsida</taxon>
        <taxon>Liliopsida</taxon>
        <taxon>Poales</taxon>
        <taxon>Poaceae</taxon>
        <taxon>PACMAD clade</taxon>
        <taxon>Panicoideae</taxon>
        <taxon>Andropogonodae</taxon>
        <taxon>Andropogoneae</taxon>
        <taxon>Tripsacinae</taxon>
        <taxon>Zea</taxon>
    </lineage>
</organism>
<dbReference type="ExpressionAtlas" id="A0A3L6G3Y2">
    <property type="expression patterns" value="baseline and differential"/>
</dbReference>
<name>A0A3L6G3Y2_MAIZE</name>
<protein>
    <submittedName>
        <fullName evidence="2">Uncharacterized protein</fullName>
    </submittedName>
</protein>
<evidence type="ECO:0000313" key="2">
    <source>
        <dbReference type="EMBL" id="PWZ41473.1"/>
    </source>
</evidence>
<feature type="compositionally biased region" description="Acidic residues" evidence="1">
    <location>
        <begin position="363"/>
        <end position="382"/>
    </location>
</feature>
<accession>A0A3L6G3Y2</accession>
<feature type="region of interest" description="Disordered" evidence="1">
    <location>
        <begin position="348"/>
        <end position="382"/>
    </location>
</feature>
<dbReference type="AlphaFoldDB" id="A0A3L6G3Y2"/>
<feature type="region of interest" description="Disordered" evidence="1">
    <location>
        <begin position="104"/>
        <end position="160"/>
    </location>
</feature>
<proteinExistence type="predicted"/>
<reference evidence="2" key="1">
    <citation type="journal article" date="2018" name="Nat. Genet.">
        <title>Extensive intraspecific gene order and gene structural variations between Mo17 and other maize genomes.</title>
        <authorList>
            <person name="Sun S."/>
            <person name="Zhou Y."/>
            <person name="Chen J."/>
            <person name="Shi J."/>
            <person name="Zhao H."/>
            <person name="Zhao H."/>
            <person name="Song W."/>
            <person name="Zhang M."/>
            <person name="Cui Y."/>
            <person name="Dong X."/>
            <person name="Liu H."/>
            <person name="Ma X."/>
            <person name="Jiao Y."/>
            <person name="Wang B."/>
            <person name="Wei X."/>
            <person name="Stein J.C."/>
            <person name="Glaubitz J.C."/>
            <person name="Lu F."/>
            <person name="Yu G."/>
            <person name="Liang C."/>
            <person name="Fengler K."/>
            <person name="Li B."/>
            <person name="Rafalski A."/>
            <person name="Schnable P.S."/>
            <person name="Ware D.H."/>
            <person name="Buckler E.S."/>
            <person name="Lai J."/>
        </authorList>
    </citation>
    <scope>NUCLEOTIDE SEQUENCE [LARGE SCALE GENOMIC DNA]</scope>
    <source>
        <tissue evidence="2">Seedling</tissue>
    </source>
</reference>
<comment type="caution">
    <text evidence="2">The sequence shown here is derived from an EMBL/GenBank/DDBJ whole genome shotgun (WGS) entry which is preliminary data.</text>
</comment>
<sequence length="382" mass="42984">MSVRPSPTRLMHAAKSGAVVTLRRCSLTSRSAFFLDQFASVQASTELVNLLLGDHRIECDAREPPPEFVNLLSHANPLTLLCLRPLPASSAHCHPLRPIVYREASIPPSPTHSDPPNTPPSSTRWPHPASLPHRRRGAPSPPEDEHEQQKTLRRSPPSRICPSSPLPLCRLAQPRRYVDLIHHQLEFLLGIALELDAFKYLQIVASYGGCTGANNLDKNELSQSRVYFRGDFEWERITVKSVGIKKEFDADRVFGQEYAQGSLSDNFFAIIVPTEYDCLTASTRKKEIVDVILVFVFLFGLDVIPNSSWYRWNLDLLFYLIMKNGIGIEKTRDEAQAQDAEKTLQNLKKFGREESKSQPGNTLDDEDIKLLGDDEDALADDE</sequence>
<gene>
    <name evidence="2" type="ORF">Zm00014a_003531</name>
</gene>
<dbReference type="EMBL" id="NCVQ01000003">
    <property type="protein sequence ID" value="PWZ41473.1"/>
    <property type="molecule type" value="Genomic_DNA"/>
</dbReference>